<sequence>VWKKLHCVLLVIDVAAIVGDAIGYNQIVCAQNTVV</sequence>
<feature type="non-terminal residue" evidence="1">
    <location>
        <position position="1"/>
    </location>
</feature>
<dbReference type="AlphaFoldDB" id="J9FC92"/>
<organism evidence="1">
    <name type="scientific">gut metagenome</name>
    <dbReference type="NCBI Taxonomy" id="749906"/>
    <lineage>
        <taxon>unclassified sequences</taxon>
        <taxon>metagenomes</taxon>
        <taxon>organismal metagenomes</taxon>
    </lineage>
</organism>
<gene>
    <name evidence="1" type="ORF">EVA_19387</name>
</gene>
<accession>J9FC92</accession>
<protein>
    <submittedName>
        <fullName evidence="1">Uncharacterized protein</fullName>
    </submittedName>
</protein>
<evidence type="ECO:0000313" key="1">
    <source>
        <dbReference type="EMBL" id="EJW92506.1"/>
    </source>
</evidence>
<name>J9FC92_9ZZZZ</name>
<dbReference type="EMBL" id="AMCI01007508">
    <property type="protein sequence ID" value="EJW92506.1"/>
    <property type="molecule type" value="Genomic_DNA"/>
</dbReference>
<comment type="caution">
    <text evidence="1">The sequence shown here is derived from an EMBL/GenBank/DDBJ whole genome shotgun (WGS) entry which is preliminary data.</text>
</comment>
<proteinExistence type="predicted"/>
<reference evidence="1" key="1">
    <citation type="journal article" date="2012" name="PLoS ONE">
        <title>Gene sets for utilization of primary and secondary nutrition supplies in the distal gut of endangered iberian lynx.</title>
        <authorList>
            <person name="Alcaide M."/>
            <person name="Messina E."/>
            <person name="Richter M."/>
            <person name="Bargiela R."/>
            <person name="Peplies J."/>
            <person name="Huws S.A."/>
            <person name="Newbold C.J."/>
            <person name="Golyshin P.N."/>
            <person name="Simon M.A."/>
            <person name="Lopez G."/>
            <person name="Yakimov M.M."/>
            <person name="Ferrer M."/>
        </authorList>
    </citation>
    <scope>NUCLEOTIDE SEQUENCE</scope>
</reference>